<gene>
    <name evidence="1" type="ORF">L484_020416</name>
</gene>
<dbReference type="AlphaFoldDB" id="W9SJB0"/>
<name>W9SJB0_9ROSA</name>
<sequence length="61" mass="7032">MGTTSVQVESFFLIHINENYSCLSLVHKRLQLLPHVEALYPNSNVRYAFPSAYAPHLWQSI</sequence>
<reference evidence="2" key="1">
    <citation type="submission" date="2013-01" db="EMBL/GenBank/DDBJ databases">
        <title>Draft Genome Sequence of a Mulberry Tree, Morus notabilis C.K. Schneid.</title>
        <authorList>
            <person name="He N."/>
            <person name="Zhao S."/>
        </authorList>
    </citation>
    <scope>NUCLEOTIDE SEQUENCE</scope>
</reference>
<dbReference type="Proteomes" id="UP000030645">
    <property type="component" value="Unassembled WGS sequence"/>
</dbReference>
<evidence type="ECO:0000313" key="2">
    <source>
        <dbReference type="Proteomes" id="UP000030645"/>
    </source>
</evidence>
<dbReference type="EMBL" id="KE346351">
    <property type="protein sequence ID" value="EXC34649.1"/>
    <property type="molecule type" value="Genomic_DNA"/>
</dbReference>
<evidence type="ECO:0000313" key="1">
    <source>
        <dbReference type="EMBL" id="EXC34649.1"/>
    </source>
</evidence>
<organism evidence="1 2">
    <name type="scientific">Morus notabilis</name>
    <dbReference type="NCBI Taxonomy" id="981085"/>
    <lineage>
        <taxon>Eukaryota</taxon>
        <taxon>Viridiplantae</taxon>
        <taxon>Streptophyta</taxon>
        <taxon>Embryophyta</taxon>
        <taxon>Tracheophyta</taxon>
        <taxon>Spermatophyta</taxon>
        <taxon>Magnoliopsida</taxon>
        <taxon>eudicotyledons</taxon>
        <taxon>Gunneridae</taxon>
        <taxon>Pentapetalae</taxon>
        <taxon>rosids</taxon>
        <taxon>fabids</taxon>
        <taxon>Rosales</taxon>
        <taxon>Moraceae</taxon>
        <taxon>Moreae</taxon>
        <taxon>Morus</taxon>
    </lineage>
</organism>
<proteinExistence type="predicted"/>
<keyword evidence="2" id="KW-1185">Reference proteome</keyword>
<accession>W9SJB0</accession>
<protein>
    <submittedName>
        <fullName evidence="1">Uncharacterized protein</fullName>
    </submittedName>
</protein>